<evidence type="ECO:0000256" key="1">
    <source>
        <dbReference type="ARBA" id="ARBA00005254"/>
    </source>
</evidence>
<reference evidence="2" key="1">
    <citation type="journal article" date="2014" name="Int. J. Syst. Evol. Microbiol.">
        <title>Complete genome sequence of Corynebacterium casei LMG S-19264T (=DSM 44701T), isolated from a smear-ripened cheese.</title>
        <authorList>
            <consortium name="US DOE Joint Genome Institute (JGI-PGF)"/>
            <person name="Walter F."/>
            <person name="Albersmeier A."/>
            <person name="Kalinowski J."/>
            <person name="Ruckert C."/>
        </authorList>
    </citation>
    <scope>NUCLEOTIDE SEQUENCE</scope>
    <source>
        <strain evidence="2">CGMCC 4.5737</strain>
    </source>
</reference>
<dbReference type="Proteomes" id="UP000637578">
    <property type="component" value="Unassembled WGS sequence"/>
</dbReference>
<dbReference type="AlphaFoldDB" id="A0A8J3FVB3"/>
<dbReference type="Gene3D" id="3.90.226.10">
    <property type="entry name" value="2-enoyl-CoA Hydratase, Chain A, domain 1"/>
    <property type="match status" value="1"/>
</dbReference>
<comment type="caution">
    <text evidence="2">The sequence shown here is derived from an EMBL/GenBank/DDBJ whole genome shotgun (WGS) entry which is preliminary data.</text>
</comment>
<gene>
    <name evidence="2" type="primary">paaG</name>
    <name evidence="2" type="ORF">GCM10012275_12280</name>
</gene>
<dbReference type="InterPro" id="IPR014748">
    <property type="entry name" value="Enoyl-CoA_hydra_C"/>
</dbReference>
<dbReference type="CDD" id="cd06558">
    <property type="entry name" value="crotonase-like"/>
    <property type="match status" value="1"/>
</dbReference>
<dbReference type="InterPro" id="IPR029045">
    <property type="entry name" value="ClpP/crotonase-like_dom_sf"/>
</dbReference>
<dbReference type="Pfam" id="PF00378">
    <property type="entry name" value="ECH_1"/>
    <property type="match status" value="1"/>
</dbReference>
<evidence type="ECO:0000313" key="2">
    <source>
        <dbReference type="EMBL" id="GGM42885.1"/>
    </source>
</evidence>
<dbReference type="PANTHER" id="PTHR43459">
    <property type="entry name" value="ENOYL-COA HYDRATASE"/>
    <property type="match status" value="1"/>
</dbReference>
<comment type="similarity">
    <text evidence="1">Belongs to the enoyl-CoA hydratase/isomerase family.</text>
</comment>
<reference evidence="2" key="2">
    <citation type="submission" date="2020-09" db="EMBL/GenBank/DDBJ databases">
        <authorList>
            <person name="Sun Q."/>
            <person name="Zhou Y."/>
        </authorList>
    </citation>
    <scope>NUCLEOTIDE SEQUENCE</scope>
    <source>
        <strain evidence="2">CGMCC 4.5737</strain>
    </source>
</reference>
<protein>
    <submittedName>
        <fullName evidence="2">Enoyl-CoA hydratase</fullName>
    </submittedName>
</protein>
<dbReference type="EMBL" id="BMMK01000003">
    <property type="protein sequence ID" value="GGM42885.1"/>
    <property type="molecule type" value="Genomic_DNA"/>
</dbReference>
<dbReference type="GO" id="GO:0003824">
    <property type="term" value="F:catalytic activity"/>
    <property type="evidence" value="ECO:0007669"/>
    <property type="project" value="UniProtKB-ARBA"/>
</dbReference>
<dbReference type="InterPro" id="IPR001753">
    <property type="entry name" value="Enoyl-CoA_hydra/iso"/>
</dbReference>
<sequence>MSEVLLVNDADGVRTLVLNRPDAYNSMTSALKEELIAAIRAAAGDGSVRALVITGAGKAFCAGQDLREHIKLLQAGDPAPLRTVEEHYNPLITTLMELPKPVIAAVNGTAAGAGASLAYACDLRVATESAKFLMAFANVGLTADSGASWTLPRLIGYGRAMEMMLLGQPVRAEEALRIGMVNQVVPDGEALKVAQELAGRMATGPTTAYAKIKEAMRRSAAAALSEALEVEARTQAEAGATADHREAVQAFVEKREPRFTGR</sequence>
<keyword evidence="3" id="KW-1185">Reference proteome</keyword>
<dbReference type="RefSeq" id="WP_189054755.1">
    <property type="nucleotide sequence ID" value="NZ_BMMK01000003.1"/>
</dbReference>
<accession>A0A8J3FVB3</accession>
<proteinExistence type="inferred from homology"/>
<dbReference type="Gene3D" id="1.10.12.10">
    <property type="entry name" value="Lyase 2-enoyl-coa Hydratase, Chain A, domain 2"/>
    <property type="match status" value="1"/>
</dbReference>
<name>A0A8J3FVB3_9PSEU</name>
<evidence type="ECO:0000313" key="3">
    <source>
        <dbReference type="Proteomes" id="UP000637578"/>
    </source>
</evidence>
<organism evidence="2 3">
    <name type="scientific">Longimycelium tulufanense</name>
    <dbReference type="NCBI Taxonomy" id="907463"/>
    <lineage>
        <taxon>Bacteria</taxon>
        <taxon>Bacillati</taxon>
        <taxon>Actinomycetota</taxon>
        <taxon>Actinomycetes</taxon>
        <taxon>Pseudonocardiales</taxon>
        <taxon>Pseudonocardiaceae</taxon>
        <taxon>Longimycelium</taxon>
    </lineage>
</organism>
<dbReference type="SUPFAM" id="SSF52096">
    <property type="entry name" value="ClpP/crotonase"/>
    <property type="match status" value="1"/>
</dbReference>
<dbReference type="PANTHER" id="PTHR43459:SF1">
    <property type="entry name" value="EG:BACN32G11.4 PROTEIN"/>
    <property type="match status" value="1"/>
</dbReference>